<evidence type="ECO:0000256" key="8">
    <source>
        <dbReference type="ARBA" id="ARBA00048555"/>
    </source>
</evidence>
<evidence type="ECO:0000256" key="2">
    <source>
        <dbReference type="ARBA" id="ARBA00007487"/>
    </source>
</evidence>
<name>A0A1Y6C8N3_9BACT</name>
<dbReference type="Proteomes" id="UP000192907">
    <property type="component" value="Unassembled WGS sequence"/>
</dbReference>
<evidence type="ECO:0000256" key="9">
    <source>
        <dbReference type="ARBA" id="ARBA00048692"/>
    </source>
</evidence>
<comment type="similarity">
    <text evidence="2">Belongs to the Cob(I)alamin adenosyltransferase family.</text>
</comment>
<accession>A0A1Y6C8N3</accession>
<protein>
    <recommendedName>
        <fullName evidence="3">corrinoid adenosyltransferase</fullName>
        <ecNumber evidence="3">2.5.1.17</ecNumber>
    </recommendedName>
    <alternativeName>
        <fullName evidence="5">Cob(II)alamin adenosyltransferase</fullName>
    </alternativeName>
    <alternativeName>
        <fullName evidence="7">Cob(II)yrinic acid a,c-diamide adenosyltransferase</fullName>
    </alternativeName>
    <alternativeName>
        <fullName evidence="6">Cobinamide/cobalamin adenosyltransferase</fullName>
    </alternativeName>
</protein>
<dbReference type="PANTHER" id="PTHR46638">
    <property type="entry name" value="CORRINOID ADENOSYLTRANSFERASE"/>
    <property type="match status" value="1"/>
</dbReference>
<evidence type="ECO:0000256" key="1">
    <source>
        <dbReference type="ARBA" id="ARBA00005121"/>
    </source>
</evidence>
<dbReference type="STRING" id="1513793.SAMN06296036_11264"/>
<comment type="pathway">
    <text evidence="1">Cofactor biosynthesis; adenosylcobalamin biosynthesis; adenosylcobalamin from cob(II)yrinate a,c-diamide: step 2/7.</text>
</comment>
<dbReference type="AlphaFoldDB" id="A0A1Y6C8N3"/>
<sequence length="175" mass="19236">MNESQKGLLVVYTGPGKGKTTAAFGMAFRALGRGLKVGIVQFIKGKWPTGERRFAETLDGVDMFVMGKGFTWESDDISQDKKAAAEAWQQSLNLIKNGQHPIVILDEITYAMNYGFIDKNEVKDALMNRPPHVTVVVTGRNAPQAILDHADLITEMQAVRHPFTQGGKALIGVDY</sequence>
<proteinExistence type="inferred from homology"/>
<dbReference type="InterPro" id="IPR027417">
    <property type="entry name" value="P-loop_NTPase"/>
</dbReference>
<dbReference type="RefSeq" id="WP_132320402.1">
    <property type="nucleotide sequence ID" value="NZ_FWZT01000012.1"/>
</dbReference>
<dbReference type="OrthoDB" id="9810309at2"/>
<dbReference type="PIRSF" id="PIRSF015617">
    <property type="entry name" value="Adensltrnsf_CobA"/>
    <property type="match status" value="1"/>
</dbReference>
<dbReference type="InterPro" id="IPR003724">
    <property type="entry name" value="CblAdoTrfase_CobA"/>
</dbReference>
<dbReference type="GO" id="GO:0009236">
    <property type="term" value="P:cobalamin biosynthetic process"/>
    <property type="evidence" value="ECO:0007669"/>
    <property type="project" value="UniProtKB-UniPathway"/>
</dbReference>
<organism evidence="10 11">
    <name type="scientific">Pseudobacteriovorax antillogorgiicola</name>
    <dbReference type="NCBI Taxonomy" id="1513793"/>
    <lineage>
        <taxon>Bacteria</taxon>
        <taxon>Pseudomonadati</taxon>
        <taxon>Bdellovibrionota</taxon>
        <taxon>Oligoflexia</taxon>
        <taxon>Oligoflexales</taxon>
        <taxon>Pseudobacteriovoracaceae</taxon>
        <taxon>Pseudobacteriovorax</taxon>
    </lineage>
</organism>
<comment type="catalytic activity">
    <reaction evidence="9">
        <text>2 cob(II)alamin + reduced [electron-transfer flavoprotein] + 2 ATP = 2 adenosylcob(III)alamin + 2 triphosphate + oxidized [electron-transfer flavoprotein] + 3 H(+)</text>
        <dbReference type="Rhea" id="RHEA:28671"/>
        <dbReference type="Rhea" id="RHEA-COMP:10685"/>
        <dbReference type="Rhea" id="RHEA-COMP:10686"/>
        <dbReference type="ChEBI" id="CHEBI:15378"/>
        <dbReference type="ChEBI" id="CHEBI:16304"/>
        <dbReference type="ChEBI" id="CHEBI:18036"/>
        <dbReference type="ChEBI" id="CHEBI:18408"/>
        <dbReference type="ChEBI" id="CHEBI:30616"/>
        <dbReference type="ChEBI" id="CHEBI:57692"/>
        <dbReference type="ChEBI" id="CHEBI:58307"/>
        <dbReference type="EC" id="2.5.1.17"/>
    </reaction>
</comment>
<dbReference type="EMBL" id="FWZT01000012">
    <property type="protein sequence ID" value="SMF40160.1"/>
    <property type="molecule type" value="Genomic_DNA"/>
</dbReference>
<gene>
    <name evidence="10" type="ORF">SAMN06296036_11264</name>
</gene>
<comment type="function">
    <text evidence="4">Required for both de novo synthesis of the corrin ring for the assimilation of exogenous corrinoids. Participates in the adenosylation of a variety of incomplete and complete corrinoids.</text>
</comment>
<comment type="catalytic activity">
    <reaction evidence="8">
        <text>2 cob(II)yrinate a,c diamide + reduced [electron-transfer flavoprotein] + 2 ATP = 2 adenosylcob(III)yrinate a,c-diamide + 2 triphosphate + oxidized [electron-transfer flavoprotein] + 3 H(+)</text>
        <dbReference type="Rhea" id="RHEA:11528"/>
        <dbReference type="Rhea" id="RHEA-COMP:10685"/>
        <dbReference type="Rhea" id="RHEA-COMP:10686"/>
        <dbReference type="ChEBI" id="CHEBI:15378"/>
        <dbReference type="ChEBI" id="CHEBI:18036"/>
        <dbReference type="ChEBI" id="CHEBI:30616"/>
        <dbReference type="ChEBI" id="CHEBI:57692"/>
        <dbReference type="ChEBI" id="CHEBI:58307"/>
        <dbReference type="ChEBI" id="CHEBI:58503"/>
        <dbReference type="ChEBI" id="CHEBI:58537"/>
        <dbReference type="EC" id="2.5.1.17"/>
    </reaction>
</comment>
<keyword evidence="10" id="KW-0808">Transferase</keyword>
<dbReference type="GO" id="GO:0008817">
    <property type="term" value="F:corrinoid adenosyltransferase activity"/>
    <property type="evidence" value="ECO:0007669"/>
    <property type="project" value="UniProtKB-EC"/>
</dbReference>
<reference evidence="11" key="1">
    <citation type="submission" date="2017-04" db="EMBL/GenBank/DDBJ databases">
        <authorList>
            <person name="Varghese N."/>
            <person name="Submissions S."/>
        </authorList>
    </citation>
    <scope>NUCLEOTIDE SEQUENCE [LARGE SCALE GENOMIC DNA]</scope>
    <source>
        <strain evidence="11">RKEM611</strain>
    </source>
</reference>
<dbReference type="EC" id="2.5.1.17" evidence="3"/>
<evidence type="ECO:0000313" key="10">
    <source>
        <dbReference type="EMBL" id="SMF40160.1"/>
    </source>
</evidence>
<dbReference type="UniPathway" id="UPA00148">
    <property type="reaction ID" value="UER00233"/>
</dbReference>
<dbReference type="SUPFAM" id="SSF52540">
    <property type="entry name" value="P-loop containing nucleoside triphosphate hydrolases"/>
    <property type="match status" value="1"/>
</dbReference>
<evidence type="ECO:0000256" key="6">
    <source>
        <dbReference type="ARBA" id="ARBA00033334"/>
    </source>
</evidence>
<evidence type="ECO:0000256" key="7">
    <source>
        <dbReference type="ARBA" id="ARBA00033354"/>
    </source>
</evidence>
<dbReference type="PANTHER" id="PTHR46638:SF1">
    <property type="entry name" value="CORRINOID ADENOSYLTRANSFERASE"/>
    <property type="match status" value="1"/>
</dbReference>
<keyword evidence="11" id="KW-1185">Reference proteome</keyword>
<dbReference type="CDD" id="cd00561">
    <property type="entry name" value="CobA_ACA"/>
    <property type="match status" value="1"/>
</dbReference>
<dbReference type="GO" id="GO:0005524">
    <property type="term" value="F:ATP binding"/>
    <property type="evidence" value="ECO:0007669"/>
    <property type="project" value="InterPro"/>
</dbReference>
<dbReference type="Gene3D" id="3.40.50.300">
    <property type="entry name" value="P-loop containing nucleotide triphosphate hydrolases"/>
    <property type="match status" value="1"/>
</dbReference>
<evidence type="ECO:0000256" key="3">
    <source>
        <dbReference type="ARBA" id="ARBA00012454"/>
    </source>
</evidence>
<dbReference type="Pfam" id="PF02572">
    <property type="entry name" value="CobA_CobO_BtuR"/>
    <property type="match status" value="1"/>
</dbReference>
<dbReference type="NCBIfam" id="NF004637">
    <property type="entry name" value="PRK05986.1"/>
    <property type="match status" value="1"/>
</dbReference>
<evidence type="ECO:0000313" key="11">
    <source>
        <dbReference type="Proteomes" id="UP000192907"/>
    </source>
</evidence>
<dbReference type="NCBIfam" id="TIGR00708">
    <property type="entry name" value="cobA"/>
    <property type="match status" value="1"/>
</dbReference>
<evidence type="ECO:0000256" key="4">
    <source>
        <dbReference type="ARBA" id="ARBA00024929"/>
    </source>
</evidence>
<evidence type="ECO:0000256" key="5">
    <source>
        <dbReference type="ARBA" id="ARBA00031529"/>
    </source>
</evidence>